<reference evidence="1 2" key="1">
    <citation type="submission" date="2018-11" db="EMBL/GenBank/DDBJ databases">
        <authorList>
            <person name="Criscuolo A."/>
        </authorList>
    </citation>
    <scope>NUCLEOTIDE SEQUENCE [LARGE SCALE GENOMIC DNA]</scope>
    <source>
        <strain evidence="1">ATB-66</strain>
    </source>
</reference>
<organism evidence="1 2">
    <name type="scientific">Filibacter tadaridae</name>
    <dbReference type="NCBI Taxonomy" id="2483811"/>
    <lineage>
        <taxon>Bacteria</taxon>
        <taxon>Bacillati</taxon>
        <taxon>Bacillota</taxon>
        <taxon>Bacilli</taxon>
        <taxon>Bacillales</taxon>
        <taxon>Caryophanaceae</taxon>
        <taxon>Filibacter</taxon>
    </lineage>
</organism>
<dbReference type="AlphaFoldDB" id="A0A3P5X5C8"/>
<name>A0A3P5X5C8_9BACL</name>
<evidence type="ECO:0000313" key="1">
    <source>
        <dbReference type="EMBL" id="VDC23379.1"/>
    </source>
</evidence>
<proteinExistence type="predicted"/>
<accession>A0A3P5X5C8</accession>
<dbReference type="EMBL" id="UXAV01000025">
    <property type="protein sequence ID" value="VDC23379.1"/>
    <property type="molecule type" value="Genomic_DNA"/>
</dbReference>
<gene>
    <name evidence="1" type="ORF">FILTAD_00882</name>
</gene>
<evidence type="ECO:0000313" key="2">
    <source>
        <dbReference type="Proteomes" id="UP000270468"/>
    </source>
</evidence>
<protein>
    <submittedName>
        <fullName evidence="1">Uncharacterized protein</fullName>
    </submittedName>
</protein>
<dbReference type="Proteomes" id="UP000270468">
    <property type="component" value="Unassembled WGS sequence"/>
</dbReference>
<keyword evidence="2" id="KW-1185">Reference proteome</keyword>
<sequence length="69" mass="8418">MKVLLHRRQNIYNESYKDGILKTKWFLEYRPSLHLQYTFTYYATSKYVLTPKILMTYTTSIQMIEAFLL</sequence>